<name>A0A6A4HQQ9_9AGAR</name>
<feature type="chain" id="PRO_5025490850" evidence="1">
    <location>
        <begin position="20"/>
        <end position="148"/>
    </location>
</feature>
<dbReference type="AlphaFoldDB" id="A0A6A4HQQ9"/>
<sequence length="148" mass="15631">MMFNLVLASLAFAATSVVAEACGSTSRAILDQTSFIYRDQEITITTSSCPAFNTNSTGSSLESGKRQFPELCSSDTTCDFITCTPNQTTLAGDCFNLASALQEMVGLSSQVEASDVLEISLGSCTFTFLNESDGPFVVCWSTLGIVGL</sequence>
<organism evidence="2 3">
    <name type="scientific">Gymnopus androsaceus JB14</name>
    <dbReference type="NCBI Taxonomy" id="1447944"/>
    <lineage>
        <taxon>Eukaryota</taxon>
        <taxon>Fungi</taxon>
        <taxon>Dikarya</taxon>
        <taxon>Basidiomycota</taxon>
        <taxon>Agaricomycotina</taxon>
        <taxon>Agaricomycetes</taxon>
        <taxon>Agaricomycetidae</taxon>
        <taxon>Agaricales</taxon>
        <taxon>Marasmiineae</taxon>
        <taxon>Omphalotaceae</taxon>
        <taxon>Gymnopus</taxon>
    </lineage>
</organism>
<keyword evidence="1" id="KW-0732">Signal</keyword>
<proteinExistence type="predicted"/>
<gene>
    <name evidence="2" type="ORF">BT96DRAFT_606962</name>
</gene>
<protein>
    <submittedName>
        <fullName evidence="2">Uncharacterized protein</fullName>
    </submittedName>
</protein>
<evidence type="ECO:0000313" key="2">
    <source>
        <dbReference type="EMBL" id="KAE9401402.1"/>
    </source>
</evidence>
<dbReference type="EMBL" id="ML769446">
    <property type="protein sequence ID" value="KAE9401402.1"/>
    <property type="molecule type" value="Genomic_DNA"/>
</dbReference>
<accession>A0A6A4HQQ9</accession>
<feature type="signal peptide" evidence="1">
    <location>
        <begin position="1"/>
        <end position="19"/>
    </location>
</feature>
<evidence type="ECO:0000313" key="3">
    <source>
        <dbReference type="Proteomes" id="UP000799118"/>
    </source>
</evidence>
<reference evidence="2" key="1">
    <citation type="journal article" date="2019" name="Environ. Microbiol.">
        <title>Fungal ecological strategies reflected in gene transcription - a case study of two litter decomposers.</title>
        <authorList>
            <person name="Barbi F."/>
            <person name="Kohler A."/>
            <person name="Barry K."/>
            <person name="Baskaran P."/>
            <person name="Daum C."/>
            <person name="Fauchery L."/>
            <person name="Ihrmark K."/>
            <person name="Kuo A."/>
            <person name="LaButti K."/>
            <person name="Lipzen A."/>
            <person name="Morin E."/>
            <person name="Grigoriev I.V."/>
            <person name="Henrissat B."/>
            <person name="Lindahl B."/>
            <person name="Martin F."/>
        </authorList>
    </citation>
    <scope>NUCLEOTIDE SEQUENCE</scope>
    <source>
        <strain evidence="2">JB14</strain>
    </source>
</reference>
<keyword evidence="3" id="KW-1185">Reference proteome</keyword>
<evidence type="ECO:0000256" key="1">
    <source>
        <dbReference type="SAM" id="SignalP"/>
    </source>
</evidence>
<dbReference type="Proteomes" id="UP000799118">
    <property type="component" value="Unassembled WGS sequence"/>
</dbReference>